<comment type="caution">
    <text evidence="1">The sequence shown here is derived from an EMBL/GenBank/DDBJ whole genome shotgun (WGS) entry which is preliminary data.</text>
</comment>
<organism evidence="1 2">
    <name type="scientific">Clostridium cibarium</name>
    <dbReference type="NCBI Taxonomy" id="2762247"/>
    <lineage>
        <taxon>Bacteria</taxon>
        <taxon>Bacillati</taxon>
        <taxon>Bacillota</taxon>
        <taxon>Clostridia</taxon>
        <taxon>Eubacteriales</taxon>
        <taxon>Clostridiaceae</taxon>
        <taxon>Clostridium</taxon>
    </lineage>
</organism>
<dbReference type="Proteomes" id="UP000627781">
    <property type="component" value="Unassembled WGS sequence"/>
</dbReference>
<gene>
    <name evidence="1" type="ORF">H9661_07210</name>
</gene>
<sequence length="212" mass="24852">MDRLIESYDNWRKNSSIFECYVKSTTLASLSTVDLEKVDITKCKDIKEENKESFKLLEAKIKTSLDNVLIISDLEAEENLDFSIMLNNNLSIKPILSINHIAHNYGLIGNNVIHNKLVNYSLKFKDIEEVKGYCFILDNGRYKDNDDYLDPLVFNNQYEVTEEELPHSEVLKMMNIDSLMFIYRNRIKEDIQKYLDYLKGEKINIVFIDLES</sequence>
<evidence type="ECO:0000313" key="2">
    <source>
        <dbReference type="Proteomes" id="UP000627781"/>
    </source>
</evidence>
<name>A0ABR8PSI7_9CLOT</name>
<protein>
    <submittedName>
        <fullName evidence="1">Uncharacterized protein</fullName>
    </submittedName>
</protein>
<reference evidence="1 2" key="1">
    <citation type="submission" date="2020-08" db="EMBL/GenBank/DDBJ databases">
        <title>A Genomic Blueprint of the Chicken Gut Microbiome.</title>
        <authorList>
            <person name="Gilroy R."/>
            <person name="Ravi A."/>
            <person name="Getino M."/>
            <person name="Pursley I."/>
            <person name="Horton D.L."/>
            <person name="Alikhan N.-F."/>
            <person name="Baker D."/>
            <person name="Gharbi K."/>
            <person name="Hall N."/>
            <person name="Watson M."/>
            <person name="Adriaenssens E.M."/>
            <person name="Foster-Nyarko E."/>
            <person name="Jarju S."/>
            <person name="Secka A."/>
            <person name="Antonio M."/>
            <person name="Oren A."/>
            <person name="Chaudhuri R."/>
            <person name="La Ragione R.M."/>
            <person name="Hildebrand F."/>
            <person name="Pallen M.J."/>
        </authorList>
    </citation>
    <scope>NUCLEOTIDE SEQUENCE [LARGE SCALE GENOMIC DNA]</scope>
    <source>
        <strain evidence="1 2">Sa3CVN1</strain>
    </source>
</reference>
<proteinExistence type="predicted"/>
<evidence type="ECO:0000313" key="1">
    <source>
        <dbReference type="EMBL" id="MBD7911141.1"/>
    </source>
</evidence>
<keyword evidence="2" id="KW-1185">Reference proteome</keyword>
<dbReference type="EMBL" id="JACSRA010000009">
    <property type="protein sequence ID" value="MBD7911141.1"/>
    <property type="molecule type" value="Genomic_DNA"/>
</dbReference>
<dbReference type="RefSeq" id="WP_143318263.1">
    <property type="nucleotide sequence ID" value="NZ_JACSRA010000009.1"/>
</dbReference>
<accession>A0ABR8PSI7</accession>